<dbReference type="EMBL" id="JAGIZA010000040">
    <property type="protein sequence ID" value="MBP0496449.1"/>
    <property type="molecule type" value="Genomic_DNA"/>
</dbReference>
<evidence type="ECO:0000313" key="3">
    <source>
        <dbReference type="Proteomes" id="UP000677537"/>
    </source>
</evidence>
<proteinExistence type="predicted"/>
<reference evidence="2" key="1">
    <citation type="submission" date="2021-03" db="EMBL/GenBank/DDBJ databases">
        <authorList>
            <person name="So Y."/>
        </authorList>
    </citation>
    <scope>NUCLEOTIDE SEQUENCE</scope>
    <source>
        <strain evidence="2">SG15</strain>
    </source>
</reference>
<evidence type="ECO:0000256" key="1">
    <source>
        <dbReference type="SAM" id="Phobius"/>
    </source>
</evidence>
<feature type="transmembrane region" description="Helical" evidence="1">
    <location>
        <begin position="40"/>
        <end position="60"/>
    </location>
</feature>
<comment type="caution">
    <text evidence="2">The sequence shown here is derived from an EMBL/GenBank/DDBJ whole genome shotgun (WGS) entry which is preliminary data.</text>
</comment>
<feature type="transmembrane region" description="Helical" evidence="1">
    <location>
        <begin position="12"/>
        <end position="34"/>
    </location>
</feature>
<evidence type="ECO:0000313" key="2">
    <source>
        <dbReference type="EMBL" id="MBP0496449.1"/>
    </source>
</evidence>
<dbReference type="AlphaFoldDB" id="A0A940N4H2"/>
<dbReference type="RefSeq" id="WP_209377238.1">
    <property type="nucleotide sequence ID" value="NZ_JAGIZA010000040.1"/>
</dbReference>
<gene>
    <name evidence="2" type="ORF">J5Y10_26950</name>
</gene>
<keyword evidence="3" id="KW-1185">Reference proteome</keyword>
<keyword evidence="1" id="KW-0472">Membrane</keyword>
<keyword evidence="1" id="KW-1133">Transmembrane helix</keyword>
<protein>
    <submittedName>
        <fullName evidence="2">Uncharacterized protein</fullName>
    </submittedName>
</protein>
<keyword evidence="1" id="KW-0812">Transmembrane</keyword>
<dbReference type="Proteomes" id="UP000677537">
    <property type="component" value="Unassembled WGS sequence"/>
</dbReference>
<organism evidence="2 3">
    <name type="scientific">Roseomonas indoligenes</name>
    <dbReference type="NCBI Taxonomy" id="2820811"/>
    <lineage>
        <taxon>Bacteria</taxon>
        <taxon>Pseudomonadati</taxon>
        <taxon>Pseudomonadota</taxon>
        <taxon>Alphaproteobacteria</taxon>
        <taxon>Acetobacterales</taxon>
        <taxon>Roseomonadaceae</taxon>
        <taxon>Roseomonas</taxon>
    </lineage>
</organism>
<sequence length="107" mass="10923">MTEKSNAIVRPAPAAVCLSLVPGTMALMAVPPLGEMTSPMAGAAMAVMGLGAALSALPSIRSGTPIFRALSSGDGLHPRGGWLVPRLVQGLCRIRPLLARHRGMLAG</sequence>
<name>A0A940N4H2_9PROT</name>
<accession>A0A940N4H2</accession>